<evidence type="ECO:0000313" key="5">
    <source>
        <dbReference type="EMBL" id="KAI7793931.1"/>
    </source>
</evidence>
<dbReference type="GO" id="GO:0005737">
    <property type="term" value="C:cytoplasm"/>
    <property type="evidence" value="ECO:0007669"/>
    <property type="project" value="UniProtKB-ARBA"/>
</dbReference>
<dbReference type="PROSITE" id="PS50188">
    <property type="entry name" value="B302_SPRY"/>
    <property type="match status" value="1"/>
</dbReference>
<keyword evidence="1" id="KW-0479">Metal-binding</keyword>
<dbReference type="Gene3D" id="2.60.120.920">
    <property type="match status" value="1"/>
</dbReference>
<gene>
    <name evidence="5" type="ORF">IRJ41_009246</name>
</gene>
<dbReference type="SMART" id="SM00589">
    <property type="entry name" value="PRY"/>
    <property type="match status" value="1"/>
</dbReference>
<evidence type="ECO:0000256" key="2">
    <source>
        <dbReference type="ARBA" id="ARBA00022771"/>
    </source>
</evidence>
<dbReference type="InterPro" id="IPR013320">
    <property type="entry name" value="ConA-like_dom_sf"/>
</dbReference>
<dbReference type="AlphaFoldDB" id="A0A9W7TBV6"/>
<evidence type="ECO:0000256" key="1">
    <source>
        <dbReference type="ARBA" id="ARBA00022723"/>
    </source>
</evidence>
<sequence length="239" mass="27113">MAMLSGCMVTEEGCVALATALNTNPSHLRELDLRYNHPDHPGDLGVQLLSDRLKDPNYTLGKLNLDHGEACRIKPGLRNVDACKLTLDPNTANTHLIMSKENKKVTYVEDPQPYPEHPDRFEHLEQVEWKVWVRIAVTYKGICRKEGSISMFGLDDKSWSFFCTDTGFAIWHDNEIQNIHTPSHPSNRGVYLDWSAGTLSFYSVSDTETLTHIHTVNCKFTEPLHAGFMVRYKASLCHI</sequence>
<dbReference type="PANTHER" id="PTHR25465:SF14">
    <property type="entry name" value="E3 UBIQUITIN-PROTEIN LIGASE TRIM65"/>
    <property type="match status" value="1"/>
</dbReference>
<dbReference type="InterPro" id="IPR051051">
    <property type="entry name" value="E3_ubiq-ligase_TRIM/RNF"/>
</dbReference>
<dbReference type="EMBL" id="JAFHDT010000021">
    <property type="protein sequence ID" value="KAI7793931.1"/>
    <property type="molecule type" value="Genomic_DNA"/>
</dbReference>
<dbReference type="InterPro" id="IPR003879">
    <property type="entry name" value="Butyrophylin_SPRY"/>
</dbReference>
<dbReference type="InterPro" id="IPR001870">
    <property type="entry name" value="B30.2/SPRY"/>
</dbReference>
<feature type="domain" description="B30.2/SPRY" evidence="4">
    <location>
        <begin position="65"/>
        <end position="239"/>
    </location>
</feature>
<dbReference type="PRINTS" id="PR01407">
    <property type="entry name" value="BUTYPHLNCDUF"/>
</dbReference>
<evidence type="ECO:0000256" key="3">
    <source>
        <dbReference type="ARBA" id="ARBA00022833"/>
    </source>
</evidence>
<accession>A0A9W7TBV6</accession>
<dbReference type="PANTHER" id="PTHR25465">
    <property type="entry name" value="B-BOX DOMAIN CONTAINING"/>
    <property type="match status" value="1"/>
</dbReference>
<dbReference type="InterPro" id="IPR006574">
    <property type="entry name" value="PRY"/>
</dbReference>
<dbReference type="Pfam" id="PF13765">
    <property type="entry name" value="PRY"/>
    <property type="match status" value="1"/>
</dbReference>
<keyword evidence="6" id="KW-1185">Reference proteome</keyword>
<keyword evidence="2" id="KW-0863">Zinc-finger</keyword>
<proteinExistence type="predicted"/>
<dbReference type="InterPro" id="IPR043136">
    <property type="entry name" value="B30.2/SPRY_sf"/>
</dbReference>
<evidence type="ECO:0000313" key="6">
    <source>
        <dbReference type="Proteomes" id="UP001059041"/>
    </source>
</evidence>
<dbReference type="Proteomes" id="UP001059041">
    <property type="component" value="Linkage Group LG21"/>
</dbReference>
<reference evidence="5" key="1">
    <citation type="submission" date="2021-02" db="EMBL/GenBank/DDBJ databases">
        <title>Comparative genomics reveals that relaxation of natural selection precedes convergent phenotypic evolution of cavefish.</title>
        <authorList>
            <person name="Peng Z."/>
        </authorList>
    </citation>
    <scope>NUCLEOTIDE SEQUENCE</scope>
    <source>
        <tissue evidence="5">Muscle</tissue>
    </source>
</reference>
<name>A0A9W7TBV6_TRIRA</name>
<dbReference type="Gene3D" id="3.80.10.10">
    <property type="entry name" value="Ribonuclease Inhibitor"/>
    <property type="match status" value="1"/>
</dbReference>
<evidence type="ECO:0000259" key="4">
    <source>
        <dbReference type="PROSITE" id="PS50188"/>
    </source>
</evidence>
<organism evidence="5 6">
    <name type="scientific">Triplophysa rosa</name>
    <name type="common">Cave loach</name>
    <dbReference type="NCBI Taxonomy" id="992332"/>
    <lineage>
        <taxon>Eukaryota</taxon>
        <taxon>Metazoa</taxon>
        <taxon>Chordata</taxon>
        <taxon>Craniata</taxon>
        <taxon>Vertebrata</taxon>
        <taxon>Euteleostomi</taxon>
        <taxon>Actinopterygii</taxon>
        <taxon>Neopterygii</taxon>
        <taxon>Teleostei</taxon>
        <taxon>Ostariophysi</taxon>
        <taxon>Cypriniformes</taxon>
        <taxon>Nemacheilidae</taxon>
        <taxon>Triplophysa</taxon>
    </lineage>
</organism>
<protein>
    <submittedName>
        <fullName evidence="5">NACHT</fullName>
    </submittedName>
</protein>
<keyword evidence="3" id="KW-0862">Zinc</keyword>
<dbReference type="SUPFAM" id="SSF52047">
    <property type="entry name" value="RNI-like"/>
    <property type="match status" value="1"/>
</dbReference>
<comment type="caution">
    <text evidence="5">The sequence shown here is derived from an EMBL/GenBank/DDBJ whole genome shotgun (WGS) entry which is preliminary data.</text>
</comment>
<dbReference type="GO" id="GO:0008270">
    <property type="term" value="F:zinc ion binding"/>
    <property type="evidence" value="ECO:0007669"/>
    <property type="project" value="UniProtKB-KW"/>
</dbReference>
<dbReference type="SUPFAM" id="SSF49899">
    <property type="entry name" value="Concanavalin A-like lectins/glucanases"/>
    <property type="match status" value="1"/>
</dbReference>
<dbReference type="InterPro" id="IPR032675">
    <property type="entry name" value="LRR_dom_sf"/>
</dbReference>